<dbReference type="SUPFAM" id="SSF57196">
    <property type="entry name" value="EGF/Laminin"/>
    <property type="match status" value="1"/>
</dbReference>
<gene>
    <name evidence="7" type="ORF">AV530_016122</name>
</gene>
<dbReference type="EMBL" id="LSYS01000236">
    <property type="protein sequence ID" value="OPJ90571.1"/>
    <property type="molecule type" value="Genomic_DNA"/>
</dbReference>
<evidence type="ECO:0008006" key="9">
    <source>
        <dbReference type="Google" id="ProtNLM"/>
    </source>
</evidence>
<feature type="repeat" description="LDL-receptor class B" evidence="6">
    <location>
        <begin position="129"/>
        <end position="171"/>
    </location>
</feature>
<keyword evidence="3" id="KW-0677">Repeat</keyword>
<dbReference type="InterPro" id="IPR011042">
    <property type="entry name" value="6-blade_b-propeller_TolB-like"/>
</dbReference>
<evidence type="ECO:0000256" key="1">
    <source>
        <dbReference type="ARBA" id="ARBA00022536"/>
    </source>
</evidence>
<dbReference type="FunFam" id="2.120.10.30:FF:000241">
    <property type="entry name" value="Low-density lipoprotein receptor-related protein 6"/>
    <property type="match status" value="1"/>
</dbReference>
<dbReference type="PANTHER" id="PTHR46513">
    <property type="entry name" value="VITELLOGENIN RECEPTOR-LIKE PROTEIN-RELATED-RELATED"/>
    <property type="match status" value="1"/>
</dbReference>
<keyword evidence="2" id="KW-0732">Signal</keyword>
<keyword evidence="1" id="KW-0245">EGF-like domain</keyword>
<dbReference type="InterPro" id="IPR000033">
    <property type="entry name" value="LDLR_classB_rpt"/>
</dbReference>
<evidence type="ECO:0000256" key="2">
    <source>
        <dbReference type="ARBA" id="ARBA00022729"/>
    </source>
</evidence>
<dbReference type="OrthoDB" id="9990982at2759"/>
<evidence type="ECO:0000256" key="3">
    <source>
        <dbReference type="ARBA" id="ARBA00022737"/>
    </source>
</evidence>
<keyword evidence="5" id="KW-0325">Glycoprotein</keyword>
<dbReference type="Proteomes" id="UP000190648">
    <property type="component" value="Unassembled WGS sequence"/>
</dbReference>
<dbReference type="Gene3D" id="2.120.10.30">
    <property type="entry name" value="TolB, C-terminal domain"/>
    <property type="match status" value="1"/>
</dbReference>
<dbReference type="PROSITE" id="PS51120">
    <property type="entry name" value="LDLRB"/>
    <property type="match status" value="3"/>
</dbReference>
<evidence type="ECO:0000256" key="4">
    <source>
        <dbReference type="ARBA" id="ARBA00023157"/>
    </source>
</evidence>
<accession>A0A1V4L238</accession>
<dbReference type="Pfam" id="PF00058">
    <property type="entry name" value="Ldl_recept_b"/>
    <property type="match status" value="2"/>
</dbReference>
<organism evidence="7 8">
    <name type="scientific">Patagioenas fasciata monilis</name>
    <dbReference type="NCBI Taxonomy" id="372326"/>
    <lineage>
        <taxon>Eukaryota</taxon>
        <taxon>Metazoa</taxon>
        <taxon>Chordata</taxon>
        <taxon>Craniata</taxon>
        <taxon>Vertebrata</taxon>
        <taxon>Euteleostomi</taxon>
        <taxon>Archelosauria</taxon>
        <taxon>Archosauria</taxon>
        <taxon>Dinosauria</taxon>
        <taxon>Saurischia</taxon>
        <taxon>Theropoda</taxon>
        <taxon>Coelurosauria</taxon>
        <taxon>Aves</taxon>
        <taxon>Neognathae</taxon>
        <taxon>Neoaves</taxon>
        <taxon>Columbimorphae</taxon>
        <taxon>Columbiformes</taxon>
        <taxon>Columbidae</taxon>
        <taxon>Patagioenas</taxon>
    </lineage>
</organism>
<dbReference type="SUPFAM" id="SSF63825">
    <property type="entry name" value="YWTD domain"/>
    <property type="match status" value="1"/>
</dbReference>
<evidence type="ECO:0000256" key="6">
    <source>
        <dbReference type="PROSITE-ProRule" id="PRU00461"/>
    </source>
</evidence>
<dbReference type="Gene3D" id="2.10.25.10">
    <property type="entry name" value="Laminin"/>
    <property type="match status" value="1"/>
</dbReference>
<evidence type="ECO:0000313" key="7">
    <source>
        <dbReference type="EMBL" id="OPJ90571.1"/>
    </source>
</evidence>
<feature type="repeat" description="LDL-receptor class B" evidence="6">
    <location>
        <begin position="218"/>
        <end position="268"/>
    </location>
</feature>
<protein>
    <recommendedName>
        <fullName evidence="9">EGF-like domain-containing protein</fullName>
    </recommendedName>
</protein>
<dbReference type="AlphaFoldDB" id="A0A1V4L238"/>
<keyword evidence="4" id="KW-1015">Disulfide bond</keyword>
<name>A0A1V4L238_PATFA</name>
<proteinExistence type="predicted"/>
<reference evidence="7 8" key="1">
    <citation type="submission" date="2016-02" db="EMBL/GenBank/DDBJ databases">
        <title>Band-tailed pigeon sequencing and assembly.</title>
        <authorList>
            <person name="Soares A.E."/>
            <person name="Novak B.J."/>
            <person name="Rice E.S."/>
            <person name="O'Connell B."/>
            <person name="Chang D."/>
            <person name="Weber S."/>
            <person name="Shapiro B."/>
        </authorList>
    </citation>
    <scope>NUCLEOTIDE SEQUENCE [LARGE SCALE GENOMIC DNA]</scope>
    <source>
        <strain evidence="7">BTP2013</strain>
        <tissue evidence="7">Blood</tissue>
    </source>
</reference>
<evidence type="ECO:0000313" key="8">
    <source>
        <dbReference type="Proteomes" id="UP000190648"/>
    </source>
</evidence>
<feature type="repeat" description="LDL-receptor class B" evidence="6">
    <location>
        <begin position="172"/>
        <end position="217"/>
    </location>
</feature>
<evidence type="ECO:0000256" key="5">
    <source>
        <dbReference type="ARBA" id="ARBA00023180"/>
    </source>
</evidence>
<dbReference type="STRING" id="372326.A0A1V4L238"/>
<dbReference type="InterPro" id="IPR050778">
    <property type="entry name" value="Cueball_EGF_LRP_Nidogen"/>
</dbReference>
<sequence length="370" mass="41206">MGIGMQTSVARPALPCSGCWWPLEPALCLAVRSHACEPDQFGKPGGCSDICLLGNSHKTRTCRCRSGFSLGSDGKSCKKPEHELFLVYGKGRPGIIRGMDMGAKVPDEHMIPIENLMNPRALDFHAETGFIYFADTTSYLIGRQKIDGTERETILKDGIHNVEGIAVDWMGNNLYWTDDGPKKTISVARLEKAAQTRKTLIEGKMTHPRAIVVDPLNGWMYWTDWEEDPKDSKRGKIERAWMDGSNRNIFITSKTVLWPNGLSLDIPAKILYWVDAFYDRIEMVYLNGTERKASGGPSDADQTMGSQAVVGHVQPRSPVPSCPLPMSLLWLTPSGQRNHAATHSPPATGERIRREKLGLRSRQLNKIAKY</sequence>
<dbReference type="SMART" id="SM00135">
    <property type="entry name" value="LY"/>
    <property type="match status" value="4"/>
</dbReference>
<keyword evidence="8" id="KW-1185">Reference proteome</keyword>
<dbReference type="PANTHER" id="PTHR46513:SF13">
    <property type="entry name" value="EGF-LIKE DOMAIN-CONTAINING PROTEIN"/>
    <property type="match status" value="1"/>
</dbReference>
<comment type="caution">
    <text evidence="7">The sequence shown here is derived from an EMBL/GenBank/DDBJ whole genome shotgun (WGS) entry which is preliminary data.</text>
</comment>